<evidence type="ECO:0000313" key="2">
    <source>
        <dbReference type="EMBL" id="EFX60074.1"/>
    </source>
</evidence>
<evidence type="ECO:0000256" key="1">
    <source>
        <dbReference type="SAM" id="MobiDB-lite"/>
    </source>
</evidence>
<feature type="region of interest" description="Disordered" evidence="1">
    <location>
        <begin position="253"/>
        <end position="296"/>
    </location>
</feature>
<keyword evidence="3" id="KW-1185">Reference proteome</keyword>
<sequence length="296" mass="32252">ADGSAPQSVRARWREEPRDARAGDLDGARRARLDRATRRRRGDPTAERLPRLLAAEAPVRAAHWRSYAPLPHHRRPPRAPRLDAHEGGGALARALRPRAVCPRRAAVRIRRGARRPDDARLAARRLHGARARVARRERGARGRASAPRSRRGRSKPADAPPRGARTARRGPRDGLGLRASQRAAFGRAPSSRNIGRGTGRVSRVAASSLERLLHRSSSSSRPDAVERRGPRGFGVAVCACCRLASPSCAFPAVASTSTTSPSMREIRSWHMRGSTSPRRARTSSGSSRRSSTSTRA</sequence>
<feature type="region of interest" description="Disordered" evidence="1">
    <location>
        <begin position="111"/>
        <end position="202"/>
    </location>
</feature>
<organism evidence="2 3">
    <name type="scientific">Daphnia pulex</name>
    <name type="common">Water flea</name>
    <dbReference type="NCBI Taxonomy" id="6669"/>
    <lineage>
        <taxon>Eukaryota</taxon>
        <taxon>Metazoa</taxon>
        <taxon>Ecdysozoa</taxon>
        <taxon>Arthropoda</taxon>
        <taxon>Crustacea</taxon>
        <taxon>Branchiopoda</taxon>
        <taxon>Diplostraca</taxon>
        <taxon>Cladocera</taxon>
        <taxon>Anomopoda</taxon>
        <taxon>Daphniidae</taxon>
        <taxon>Daphnia</taxon>
    </lineage>
</organism>
<dbReference type="HOGENOM" id="CLU_945165_0_0_1"/>
<feature type="compositionally biased region" description="Basic and acidic residues" evidence="1">
    <location>
        <begin position="12"/>
        <end position="50"/>
    </location>
</feature>
<evidence type="ECO:0000313" key="3">
    <source>
        <dbReference type="Proteomes" id="UP000000305"/>
    </source>
</evidence>
<protein>
    <submittedName>
        <fullName evidence="2">Uncharacterized protein</fullName>
    </submittedName>
</protein>
<feature type="compositionally biased region" description="Low complexity" evidence="1">
    <location>
        <begin position="272"/>
        <end position="296"/>
    </location>
</feature>
<feature type="non-terminal residue" evidence="2">
    <location>
        <position position="1"/>
    </location>
</feature>
<feature type="compositionally biased region" description="Basic residues" evidence="1">
    <location>
        <begin position="122"/>
        <end position="133"/>
    </location>
</feature>
<reference evidence="2 3" key="1">
    <citation type="journal article" date="2011" name="Science">
        <title>The ecoresponsive genome of Daphnia pulex.</title>
        <authorList>
            <person name="Colbourne J.K."/>
            <person name="Pfrender M.E."/>
            <person name="Gilbert D."/>
            <person name="Thomas W.K."/>
            <person name="Tucker A."/>
            <person name="Oakley T.H."/>
            <person name="Tokishita S."/>
            <person name="Aerts A."/>
            <person name="Arnold G.J."/>
            <person name="Basu M.K."/>
            <person name="Bauer D.J."/>
            <person name="Caceres C.E."/>
            <person name="Carmel L."/>
            <person name="Casola C."/>
            <person name="Choi J.H."/>
            <person name="Detter J.C."/>
            <person name="Dong Q."/>
            <person name="Dusheyko S."/>
            <person name="Eads B.D."/>
            <person name="Frohlich T."/>
            <person name="Geiler-Samerotte K.A."/>
            <person name="Gerlach D."/>
            <person name="Hatcher P."/>
            <person name="Jogdeo S."/>
            <person name="Krijgsveld J."/>
            <person name="Kriventseva E.V."/>
            <person name="Kultz D."/>
            <person name="Laforsch C."/>
            <person name="Lindquist E."/>
            <person name="Lopez J."/>
            <person name="Manak J.R."/>
            <person name="Muller J."/>
            <person name="Pangilinan J."/>
            <person name="Patwardhan R.P."/>
            <person name="Pitluck S."/>
            <person name="Pritham E.J."/>
            <person name="Rechtsteiner A."/>
            <person name="Rho M."/>
            <person name="Rogozin I.B."/>
            <person name="Sakarya O."/>
            <person name="Salamov A."/>
            <person name="Schaack S."/>
            <person name="Shapiro H."/>
            <person name="Shiga Y."/>
            <person name="Skalitzky C."/>
            <person name="Smith Z."/>
            <person name="Souvorov A."/>
            <person name="Sung W."/>
            <person name="Tang Z."/>
            <person name="Tsuchiya D."/>
            <person name="Tu H."/>
            <person name="Vos H."/>
            <person name="Wang M."/>
            <person name="Wolf Y.I."/>
            <person name="Yamagata H."/>
            <person name="Yamada T."/>
            <person name="Ye Y."/>
            <person name="Shaw J.R."/>
            <person name="Andrews J."/>
            <person name="Crease T.J."/>
            <person name="Tang H."/>
            <person name="Lucas S.M."/>
            <person name="Robertson H.M."/>
            <person name="Bork P."/>
            <person name="Koonin E.V."/>
            <person name="Zdobnov E.M."/>
            <person name="Grigoriev I.V."/>
            <person name="Lynch M."/>
            <person name="Boore J.L."/>
        </authorList>
    </citation>
    <scope>NUCLEOTIDE SEQUENCE [LARGE SCALE GENOMIC DNA]</scope>
</reference>
<dbReference type="EMBL" id="GL737192">
    <property type="protein sequence ID" value="EFX60074.1"/>
    <property type="molecule type" value="Genomic_DNA"/>
</dbReference>
<dbReference type="AlphaFoldDB" id="E9I7F6"/>
<dbReference type="Proteomes" id="UP000000305">
    <property type="component" value="Unassembled WGS sequence"/>
</dbReference>
<name>E9I7F6_DAPPU</name>
<gene>
    <name evidence="2" type="ORF">DAPPUDRAFT_125602</name>
</gene>
<feature type="non-terminal residue" evidence="2">
    <location>
        <position position="296"/>
    </location>
</feature>
<feature type="region of interest" description="Disordered" evidence="1">
    <location>
        <begin position="1"/>
        <end position="54"/>
    </location>
</feature>
<proteinExistence type="predicted"/>
<dbReference type="KEGG" id="dpx:DAPPUDRAFT_125602"/>
<dbReference type="InParanoid" id="E9I7F6"/>
<accession>E9I7F6</accession>